<proteinExistence type="predicted"/>
<feature type="compositionally biased region" description="Polar residues" evidence="1">
    <location>
        <begin position="209"/>
        <end position="218"/>
    </location>
</feature>
<dbReference type="VEuPathDB" id="VectorBase:ASIC002608"/>
<name>A0A084VCL0_ANOSI</name>
<accession>A0A084VCL0</accession>
<evidence type="ECO:0000313" key="3">
    <source>
        <dbReference type="EnsemblMetazoa" id="ASIC002608-PA"/>
    </source>
</evidence>
<feature type="compositionally biased region" description="Basic and acidic residues" evidence="1">
    <location>
        <begin position="256"/>
        <end position="270"/>
    </location>
</feature>
<dbReference type="EnsemblMetazoa" id="ASIC002608-RA">
    <property type="protein sequence ID" value="ASIC002608-PA"/>
    <property type="gene ID" value="ASIC002608"/>
</dbReference>
<feature type="region of interest" description="Disordered" evidence="1">
    <location>
        <begin position="152"/>
        <end position="270"/>
    </location>
</feature>
<protein>
    <submittedName>
        <fullName evidence="2 3">Uncharacterized protein</fullName>
    </submittedName>
</protein>
<feature type="compositionally biased region" description="Basic and acidic residues" evidence="1">
    <location>
        <begin position="163"/>
        <end position="203"/>
    </location>
</feature>
<dbReference type="EMBL" id="ATLV01010826">
    <property type="status" value="NOT_ANNOTATED_CDS"/>
    <property type="molecule type" value="Genomic_DNA"/>
</dbReference>
<dbReference type="AlphaFoldDB" id="A0A084VCL0"/>
<organism evidence="2">
    <name type="scientific">Anopheles sinensis</name>
    <name type="common">Mosquito</name>
    <dbReference type="NCBI Taxonomy" id="74873"/>
    <lineage>
        <taxon>Eukaryota</taxon>
        <taxon>Metazoa</taxon>
        <taxon>Ecdysozoa</taxon>
        <taxon>Arthropoda</taxon>
        <taxon>Hexapoda</taxon>
        <taxon>Insecta</taxon>
        <taxon>Pterygota</taxon>
        <taxon>Neoptera</taxon>
        <taxon>Endopterygota</taxon>
        <taxon>Diptera</taxon>
        <taxon>Nematocera</taxon>
        <taxon>Culicoidea</taxon>
        <taxon>Culicidae</taxon>
        <taxon>Anophelinae</taxon>
        <taxon>Anopheles</taxon>
    </lineage>
</organism>
<dbReference type="PANTHER" id="PTHR47331:SF5">
    <property type="entry name" value="RIBONUCLEASE H"/>
    <property type="match status" value="1"/>
</dbReference>
<sequence>MEIPTIEHLSNWLANIACELRRLPKATDKKLLNVHETTKPACNPIQQNIASQNNGRPGCPNCKGNHSILNCDQFKNKTHAERYEVIKREKLCSSCLRSNGHEEGTCWFARECGISGCQERHHLMIHIATEGLNYHYIGQSPTNVHVNVHSNAEPQYRKPPPFKRRECSSKEKSLINQEDKKLNKNRTNEGRNRKRNPRSEPVKEKKHTSNTSFNNPTEKVTIPREGKQKLNVLVDNSCNVAPEGPKKDRNKVKQFMSEKKNKKQKDAANHVKRFEDFVKTCNG</sequence>
<keyword evidence="4" id="KW-1185">Reference proteome</keyword>
<dbReference type="PANTHER" id="PTHR47331">
    <property type="entry name" value="PHD-TYPE DOMAIN-CONTAINING PROTEIN"/>
    <property type="match status" value="1"/>
</dbReference>
<gene>
    <name evidence="2" type="ORF">ZHAS_00002608</name>
</gene>
<reference evidence="3" key="2">
    <citation type="submission" date="2020-05" db="UniProtKB">
        <authorList>
            <consortium name="EnsemblMetazoa"/>
        </authorList>
    </citation>
    <scope>IDENTIFICATION</scope>
</reference>
<evidence type="ECO:0000256" key="1">
    <source>
        <dbReference type="SAM" id="MobiDB-lite"/>
    </source>
</evidence>
<evidence type="ECO:0000313" key="2">
    <source>
        <dbReference type="EMBL" id="KFB35704.1"/>
    </source>
</evidence>
<reference evidence="2 4" key="1">
    <citation type="journal article" date="2014" name="BMC Genomics">
        <title>Genome sequence of Anopheles sinensis provides insight into genetics basis of mosquito competence for malaria parasites.</title>
        <authorList>
            <person name="Zhou D."/>
            <person name="Zhang D."/>
            <person name="Ding G."/>
            <person name="Shi L."/>
            <person name="Hou Q."/>
            <person name="Ye Y."/>
            <person name="Xu Y."/>
            <person name="Zhou H."/>
            <person name="Xiong C."/>
            <person name="Li S."/>
            <person name="Yu J."/>
            <person name="Hong S."/>
            <person name="Yu X."/>
            <person name="Zou P."/>
            <person name="Chen C."/>
            <person name="Chang X."/>
            <person name="Wang W."/>
            <person name="Lv Y."/>
            <person name="Sun Y."/>
            <person name="Ma L."/>
            <person name="Shen B."/>
            <person name="Zhu C."/>
        </authorList>
    </citation>
    <scope>NUCLEOTIDE SEQUENCE [LARGE SCALE GENOMIC DNA]</scope>
</reference>
<evidence type="ECO:0000313" key="4">
    <source>
        <dbReference type="Proteomes" id="UP000030765"/>
    </source>
</evidence>
<dbReference type="STRING" id="74873.A0A084VCL0"/>
<dbReference type="OrthoDB" id="7762482at2759"/>
<dbReference type="Proteomes" id="UP000030765">
    <property type="component" value="Unassembled WGS sequence"/>
</dbReference>
<dbReference type="EMBL" id="KE524618">
    <property type="protein sequence ID" value="KFB35704.1"/>
    <property type="molecule type" value="Genomic_DNA"/>
</dbReference>